<dbReference type="InterPro" id="IPR036390">
    <property type="entry name" value="WH_DNA-bd_sf"/>
</dbReference>
<evidence type="ECO:0000259" key="1">
    <source>
        <dbReference type="Pfam" id="PF03551"/>
    </source>
</evidence>
<dbReference type="PANTHER" id="PTHR33169">
    <property type="entry name" value="PADR-FAMILY TRANSCRIPTIONAL REGULATOR"/>
    <property type="match status" value="1"/>
</dbReference>
<dbReference type="OrthoDB" id="56053at2157"/>
<name>A0A2H4V9M8_9EURY</name>
<dbReference type="Gene3D" id="1.10.10.10">
    <property type="entry name" value="Winged helix-like DNA-binding domain superfamily/Winged helix DNA-binding domain"/>
    <property type="match status" value="1"/>
</dbReference>
<reference evidence="2 3" key="1">
    <citation type="submission" date="2016-10" db="EMBL/GenBank/DDBJ databases">
        <title>Comparative genomics between deep and shallow subseafloor isolates.</title>
        <authorList>
            <person name="Ishii S."/>
            <person name="Miller J.R."/>
            <person name="Sutton G."/>
            <person name="Suzuki S."/>
            <person name="Methe B."/>
            <person name="Inagaki F."/>
            <person name="Imachi H."/>
        </authorList>
    </citation>
    <scope>NUCLEOTIDE SEQUENCE [LARGE SCALE GENOMIC DNA]</scope>
    <source>
        <strain evidence="2 3">MO-MB1</strain>
    </source>
</reference>
<dbReference type="GeneID" id="35120194"/>
<dbReference type="EMBL" id="CP017766">
    <property type="protein sequence ID" value="AUB54792.1"/>
    <property type="molecule type" value="Genomic_DNA"/>
</dbReference>
<dbReference type="PANTHER" id="PTHR33169:SF14">
    <property type="entry name" value="TRANSCRIPTIONAL REGULATOR RV3488"/>
    <property type="match status" value="1"/>
</dbReference>
<gene>
    <name evidence="2" type="ORF">BK007_01345</name>
</gene>
<proteinExistence type="predicted"/>
<dbReference type="SUPFAM" id="SSF46785">
    <property type="entry name" value="Winged helix' DNA-binding domain"/>
    <property type="match status" value="1"/>
</dbReference>
<dbReference type="InterPro" id="IPR036388">
    <property type="entry name" value="WH-like_DNA-bd_sf"/>
</dbReference>
<dbReference type="Pfam" id="PF03551">
    <property type="entry name" value="PadR"/>
    <property type="match status" value="1"/>
</dbReference>
<dbReference type="RefSeq" id="WP_100904768.1">
    <property type="nucleotide sequence ID" value="NZ_CP017766.1"/>
</dbReference>
<dbReference type="AlphaFoldDB" id="A0A2H4V9M8"/>
<dbReference type="Proteomes" id="UP000232806">
    <property type="component" value="Chromosome"/>
</dbReference>
<sequence>MTLNRKFFLGFIRIHILYHASKEDIYGVQMIQELKNHGYDVSPGTMYPILHSLEGEGFLKCRKVNVQGKIRKYYKITSKGQKILKESRQKTVELINEVMK</sequence>
<evidence type="ECO:0000313" key="2">
    <source>
        <dbReference type="EMBL" id="AUB54792.1"/>
    </source>
</evidence>
<accession>A0A2H4V9M8</accession>
<feature type="domain" description="Transcription regulator PadR N-terminal" evidence="1">
    <location>
        <begin position="16"/>
        <end position="86"/>
    </location>
</feature>
<dbReference type="InterPro" id="IPR005149">
    <property type="entry name" value="Tscrpt_reg_PadR_N"/>
</dbReference>
<dbReference type="InterPro" id="IPR052509">
    <property type="entry name" value="Metal_resp_DNA-bind_regulator"/>
</dbReference>
<organism evidence="2 3">
    <name type="scientific">Methanobacterium subterraneum</name>
    <dbReference type="NCBI Taxonomy" id="59277"/>
    <lineage>
        <taxon>Archaea</taxon>
        <taxon>Methanobacteriati</taxon>
        <taxon>Methanobacteriota</taxon>
        <taxon>Methanomada group</taxon>
        <taxon>Methanobacteria</taxon>
        <taxon>Methanobacteriales</taxon>
        <taxon>Methanobacteriaceae</taxon>
        <taxon>Methanobacterium</taxon>
    </lineage>
</organism>
<evidence type="ECO:0000313" key="3">
    <source>
        <dbReference type="Proteomes" id="UP000232806"/>
    </source>
</evidence>
<protein>
    <submittedName>
        <fullName evidence="2">PadR family transcriptional regulator</fullName>
    </submittedName>
</protein>